<comment type="caution">
    <text evidence="2">The sequence shown here is derived from an EMBL/GenBank/DDBJ whole genome shotgun (WGS) entry which is preliminary data.</text>
</comment>
<dbReference type="SUPFAM" id="SSF53474">
    <property type="entry name" value="alpha/beta-Hydrolases"/>
    <property type="match status" value="1"/>
</dbReference>
<feature type="domain" description="Dienelactone hydrolase" evidence="1">
    <location>
        <begin position="221"/>
        <end position="305"/>
    </location>
</feature>
<dbReference type="InterPro" id="IPR029058">
    <property type="entry name" value="AB_hydrolase_fold"/>
</dbReference>
<dbReference type="PANTHER" id="PTHR43265:SF1">
    <property type="entry name" value="ESTERASE ESTD"/>
    <property type="match status" value="1"/>
</dbReference>
<evidence type="ECO:0000313" key="2">
    <source>
        <dbReference type="EMBL" id="MBB6131029.1"/>
    </source>
</evidence>
<dbReference type="RefSeq" id="WP_183589648.1">
    <property type="nucleotide sequence ID" value="NZ_JACHCA010000019.1"/>
</dbReference>
<dbReference type="Gene3D" id="3.40.50.1820">
    <property type="entry name" value="alpha/beta hydrolase"/>
    <property type="match status" value="1"/>
</dbReference>
<dbReference type="AlphaFoldDB" id="A0A841JIP0"/>
<dbReference type="GO" id="GO:0052689">
    <property type="term" value="F:carboxylic ester hydrolase activity"/>
    <property type="evidence" value="ECO:0007669"/>
    <property type="project" value="TreeGrafter"/>
</dbReference>
<evidence type="ECO:0000313" key="3">
    <source>
        <dbReference type="Proteomes" id="UP000548326"/>
    </source>
</evidence>
<accession>A0A841JIP0</accession>
<proteinExistence type="predicted"/>
<sequence length="309" mass="35444">MPVTPQEYSFKEYVIQQNQETIRFYVHTPGFSPEKSTFLFLQGSGAVPLCMENDQGHRLTFSLHNRPEIVQDFNFVIISKAGFTFSRHQDAAAPAEYHQKTSLAYRVFQADTVLRYLQSNQLISNKHILVCGHSEGSDVAAKLATANKDISHLAFLSGGGTSQFLEYFLYIRKRITRGELSFREGQQEIEILTKQFEEMMQSPTSTNKFWQGHTYLRWATFAEPALRNLLHLNIPIFMAMGSQDPVVHPETFDLIISEFLFNKKQNLHHQIYEGADHAFKEKSDTGPGIDHIPQLITDMVNWFHQTLIA</sequence>
<dbReference type="PANTHER" id="PTHR43265">
    <property type="entry name" value="ESTERASE ESTD"/>
    <property type="match status" value="1"/>
</dbReference>
<gene>
    <name evidence="2" type="ORF">HDF22_005180</name>
</gene>
<name>A0A841JIP0_9SPHI</name>
<keyword evidence="2" id="KW-0378">Hydrolase</keyword>
<organism evidence="2 3">
    <name type="scientific">Mucilaginibacter lappiensis</name>
    <dbReference type="NCBI Taxonomy" id="354630"/>
    <lineage>
        <taxon>Bacteria</taxon>
        <taxon>Pseudomonadati</taxon>
        <taxon>Bacteroidota</taxon>
        <taxon>Sphingobacteriia</taxon>
        <taxon>Sphingobacteriales</taxon>
        <taxon>Sphingobacteriaceae</taxon>
        <taxon>Mucilaginibacter</taxon>
    </lineage>
</organism>
<dbReference type="EMBL" id="JACHCA010000019">
    <property type="protein sequence ID" value="MBB6131029.1"/>
    <property type="molecule type" value="Genomic_DNA"/>
</dbReference>
<protein>
    <submittedName>
        <fullName evidence="2">Dienelactone hydrolase</fullName>
    </submittedName>
</protein>
<dbReference type="InterPro" id="IPR053145">
    <property type="entry name" value="AB_hydrolase_Est10"/>
</dbReference>
<dbReference type="Pfam" id="PF01738">
    <property type="entry name" value="DLH"/>
    <property type="match status" value="1"/>
</dbReference>
<dbReference type="InterPro" id="IPR002925">
    <property type="entry name" value="Dienelactn_hydro"/>
</dbReference>
<reference evidence="2 3" key="1">
    <citation type="submission" date="2020-08" db="EMBL/GenBank/DDBJ databases">
        <title>Genomic Encyclopedia of Type Strains, Phase IV (KMG-V): Genome sequencing to study the core and pangenomes of soil and plant-associated prokaryotes.</title>
        <authorList>
            <person name="Whitman W."/>
        </authorList>
    </citation>
    <scope>NUCLEOTIDE SEQUENCE [LARGE SCALE GENOMIC DNA]</scope>
    <source>
        <strain evidence="2 3">MP601</strain>
    </source>
</reference>
<evidence type="ECO:0000259" key="1">
    <source>
        <dbReference type="Pfam" id="PF01738"/>
    </source>
</evidence>
<dbReference type="Proteomes" id="UP000548326">
    <property type="component" value="Unassembled WGS sequence"/>
</dbReference>